<dbReference type="Proteomes" id="UP000233332">
    <property type="component" value="Unassembled WGS sequence"/>
</dbReference>
<dbReference type="Pfam" id="PF00795">
    <property type="entry name" value="CN_hydrolase"/>
    <property type="match status" value="1"/>
</dbReference>
<evidence type="ECO:0000313" key="4">
    <source>
        <dbReference type="Proteomes" id="UP000233332"/>
    </source>
</evidence>
<comment type="caution">
    <text evidence="3">The sequence shown here is derived from an EMBL/GenBank/DDBJ whole genome shotgun (WGS) entry which is preliminary data.</text>
</comment>
<evidence type="ECO:0000256" key="1">
    <source>
        <dbReference type="ARBA" id="ARBA00022801"/>
    </source>
</evidence>
<name>A0A2N3L8U9_9PROT</name>
<dbReference type="InterPro" id="IPR003010">
    <property type="entry name" value="C-N_Hydrolase"/>
</dbReference>
<dbReference type="SUPFAM" id="SSF56317">
    <property type="entry name" value="Carbon-nitrogen hydrolase"/>
    <property type="match status" value="1"/>
</dbReference>
<evidence type="ECO:0000259" key="2">
    <source>
        <dbReference type="PROSITE" id="PS50263"/>
    </source>
</evidence>
<dbReference type="PANTHER" id="PTHR43674:SF16">
    <property type="entry name" value="CARBON-NITROGEN FAMILY, PUTATIVE (AFU_ORTHOLOGUE AFUA_5G02350)-RELATED"/>
    <property type="match status" value="1"/>
</dbReference>
<dbReference type="PROSITE" id="PS50263">
    <property type="entry name" value="CN_HYDROLASE"/>
    <property type="match status" value="1"/>
</dbReference>
<dbReference type="AlphaFoldDB" id="A0A2N3L8U9"/>
<feature type="domain" description="CN hydrolase" evidence="2">
    <location>
        <begin position="1"/>
        <end position="239"/>
    </location>
</feature>
<dbReference type="Gene3D" id="3.60.110.10">
    <property type="entry name" value="Carbon-nitrogen hydrolase"/>
    <property type="match status" value="1"/>
</dbReference>
<organism evidence="3 4">
    <name type="scientific">Thalassospira lohafexi</name>
    <dbReference type="NCBI Taxonomy" id="744227"/>
    <lineage>
        <taxon>Bacteria</taxon>
        <taxon>Pseudomonadati</taxon>
        <taxon>Pseudomonadota</taxon>
        <taxon>Alphaproteobacteria</taxon>
        <taxon>Rhodospirillales</taxon>
        <taxon>Thalassospiraceae</taxon>
        <taxon>Thalassospira</taxon>
    </lineage>
</organism>
<dbReference type="PANTHER" id="PTHR43674">
    <property type="entry name" value="NITRILASE C965.09-RELATED"/>
    <property type="match status" value="1"/>
</dbReference>
<accession>A0A2N3L8U9</accession>
<dbReference type="EMBL" id="NXGX01000003">
    <property type="protein sequence ID" value="PKR59176.1"/>
    <property type="molecule type" value="Genomic_DNA"/>
</dbReference>
<dbReference type="InterPro" id="IPR036526">
    <property type="entry name" value="C-N_Hydrolase_sf"/>
</dbReference>
<evidence type="ECO:0000313" key="3">
    <source>
        <dbReference type="EMBL" id="PKR59176.1"/>
    </source>
</evidence>
<gene>
    <name evidence="3" type="ORF">COO92_08925</name>
</gene>
<protein>
    <submittedName>
        <fullName evidence="3">Carbon-nitrogen hydrolase family protein</fullName>
    </submittedName>
</protein>
<keyword evidence="1 3" id="KW-0378">Hydrolase</keyword>
<dbReference type="GO" id="GO:0016811">
    <property type="term" value="F:hydrolase activity, acting on carbon-nitrogen (but not peptide) bonds, in linear amides"/>
    <property type="evidence" value="ECO:0007669"/>
    <property type="project" value="TreeGrafter"/>
</dbReference>
<dbReference type="InterPro" id="IPR050345">
    <property type="entry name" value="Aliph_Amidase/BUP"/>
</dbReference>
<dbReference type="CDD" id="cd07197">
    <property type="entry name" value="nitrilase"/>
    <property type="match status" value="1"/>
</dbReference>
<sequence length="270" mass="29718">MKLAVAQTRVSRDISENGVAIRRAMKSAAHQGARVINFCEGALSGYAKSQIDRPDDWATFDWEQQESELAEIAKLSGELGIFAVVGAAHCHTDSDLPHNSLYIFDDNGAHLARYDKRFLSNTELDGWYVSGTKPVTFDVDGYRFGCAICIECQFPEVFREYEQVGADAVLFSSYGLGAFFDIALQAHAGFNCMWMSVATPMQSADAGAAGIIGPDGGWITRCVGPNSADMDLVITRLDRDDPVFDVPLNKARPWRAKARVGKIYRDNRGF</sequence>
<proteinExistence type="predicted"/>
<reference evidence="3 4" key="1">
    <citation type="submission" date="2017-09" db="EMBL/GenBank/DDBJ databases">
        <title>Biodiversity and function of Thalassospira species in the particle-attached aromatic-hydrocarbon-degrading consortia from the surface seawater of the China South Sea.</title>
        <authorList>
            <person name="Dong C."/>
            <person name="Lai Q."/>
            <person name="Shao Z."/>
        </authorList>
    </citation>
    <scope>NUCLEOTIDE SEQUENCE [LARGE SCALE GENOMIC DNA]</scope>
    <source>
        <strain evidence="3 4">139Z-12</strain>
    </source>
</reference>
<keyword evidence="4" id="KW-1185">Reference proteome</keyword>